<keyword evidence="2" id="KW-0418">Kinase</keyword>
<dbReference type="Gene3D" id="2.60.120.10">
    <property type="entry name" value="Jelly Rolls"/>
    <property type="match status" value="1"/>
</dbReference>
<gene>
    <name evidence="2" type="ORF">SAMN05444366_3981</name>
</gene>
<dbReference type="CDD" id="cd00038">
    <property type="entry name" value="CAP_ED"/>
    <property type="match status" value="1"/>
</dbReference>
<dbReference type="Pfam" id="PF00027">
    <property type="entry name" value="cNMP_binding"/>
    <property type="match status" value="1"/>
</dbReference>
<dbReference type="AlphaFoldDB" id="A0A1M7L7I7"/>
<dbReference type="RefSeq" id="WP_072975168.1">
    <property type="nucleotide sequence ID" value="NZ_FRBY01000006.1"/>
</dbReference>
<evidence type="ECO:0000259" key="1">
    <source>
        <dbReference type="Pfam" id="PF00027"/>
    </source>
</evidence>
<reference evidence="3" key="1">
    <citation type="submission" date="2016-11" db="EMBL/GenBank/DDBJ databases">
        <authorList>
            <person name="Varghese N."/>
            <person name="Submissions S."/>
        </authorList>
    </citation>
    <scope>NUCLEOTIDE SEQUENCE [LARGE SCALE GENOMIC DNA]</scope>
    <source>
        <strain evidence="3">DSM 1811</strain>
    </source>
</reference>
<dbReference type="Proteomes" id="UP000184121">
    <property type="component" value="Unassembled WGS sequence"/>
</dbReference>
<accession>A0A1M7L7I7</accession>
<dbReference type="OrthoDB" id="1092431at2"/>
<evidence type="ECO:0000313" key="3">
    <source>
        <dbReference type="Proteomes" id="UP000184121"/>
    </source>
</evidence>
<dbReference type="InterPro" id="IPR000595">
    <property type="entry name" value="cNMP-bd_dom"/>
</dbReference>
<protein>
    <submittedName>
        <fullName evidence="2">cAMP-binding domain of CRP or a regulatory subunit of cAMP-dependent protein kinases</fullName>
    </submittedName>
</protein>
<feature type="domain" description="Cyclic nucleotide-binding" evidence="1">
    <location>
        <begin position="31"/>
        <end position="111"/>
    </location>
</feature>
<name>A0A1M7L7I7_9FLAO</name>
<keyword evidence="2" id="KW-0808">Transferase</keyword>
<dbReference type="InterPro" id="IPR014710">
    <property type="entry name" value="RmlC-like_jellyroll"/>
</dbReference>
<keyword evidence="3" id="KW-1185">Reference proteome</keyword>
<sequence>MLEQFKKYIIDNTGLSENEYKELEHLVYSLEAKKGTVLLKENQICNKAFFVCKGMLRSYTVDEMGKDHIIQFASENWWIADRSSFYFDEPSELFIDVIEDAEIVYIHKEFIKTAEKLSKNFVSFNTLALQKNIRQMQKRINYLLAATAEKKYLDFIETHREITYRLPLQMIASYLGITPESLSRVRKELARKNFKP</sequence>
<dbReference type="STRING" id="29534.SAMN05444366_3981"/>
<dbReference type="GO" id="GO:0016301">
    <property type="term" value="F:kinase activity"/>
    <property type="evidence" value="ECO:0007669"/>
    <property type="project" value="UniProtKB-KW"/>
</dbReference>
<dbReference type="EMBL" id="FRBY01000006">
    <property type="protein sequence ID" value="SHM73950.1"/>
    <property type="molecule type" value="Genomic_DNA"/>
</dbReference>
<dbReference type="SUPFAM" id="SSF51206">
    <property type="entry name" value="cAMP-binding domain-like"/>
    <property type="match status" value="1"/>
</dbReference>
<dbReference type="InterPro" id="IPR018490">
    <property type="entry name" value="cNMP-bd_dom_sf"/>
</dbReference>
<organism evidence="2 3">
    <name type="scientific">Flavobacterium saccharophilum</name>
    <dbReference type="NCBI Taxonomy" id="29534"/>
    <lineage>
        <taxon>Bacteria</taxon>
        <taxon>Pseudomonadati</taxon>
        <taxon>Bacteroidota</taxon>
        <taxon>Flavobacteriia</taxon>
        <taxon>Flavobacteriales</taxon>
        <taxon>Flavobacteriaceae</taxon>
        <taxon>Flavobacterium</taxon>
    </lineage>
</organism>
<proteinExistence type="predicted"/>
<evidence type="ECO:0000313" key="2">
    <source>
        <dbReference type="EMBL" id="SHM73950.1"/>
    </source>
</evidence>